<name>G2Z740_FLABF</name>
<evidence type="ECO:0000313" key="2">
    <source>
        <dbReference type="Proteomes" id="UP000009186"/>
    </source>
</evidence>
<reference evidence="1 2" key="1">
    <citation type="journal article" date="2011" name="Appl. Environ. Microbiol.">
        <title>Complete genome sequence of the fish pathogen Flavobacterium branchiophilum.</title>
        <authorList>
            <consortium name="1:IP"/>
            <consortium name="Microbial Evolutionary Genomics,F-75015 Paris"/>
            <consortium name="France 2:CNRS"/>
            <consortium name="URA2171"/>
            <consortium name="F-75015 Paris,France 3:Unite de Virologie et Immunologie Mol."/>
            <consortium name="INRA,78352 Jouy en Josas Cedex"/>
            <consortium name="France. 4:Unite de Mathemathique"/>
            <consortium name="Informatique et Genome,INRA"/>
            <consortium name="78352 Jouy en Josas Cedex"/>
            <consortium name="France. 5:CEA/Genoscope"/>
            <consortium name="Evry"/>
            <consortium name="France"/>
            <person name="Touchon M."/>
            <person name="Barbier P."/>
            <person name="Bernardet J.F."/>
            <person name="Loux V."/>
            <person name="Vacherie B."/>
            <person name="Barbe V."/>
            <person name="Rocha E.P."/>
            <person name="Duchaud E."/>
        </authorList>
    </citation>
    <scope>NUCLEOTIDE SEQUENCE [LARGE SCALE GENOMIC DNA]</scope>
    <source>
        <strain evidence="1 2">FL-15</strain>
    </source>
</reference>
<dbReference type="HOGENOM" id="CLU_3233917_0_0_10"/>
<dbReference type="KEGG" id="fbr:FBFL15_0721"/>
<organism evidence="1 2">
    <name type="scientific">Flavobacterium branchiophilum (strain FL-15)</name>
    <dbReference type="NCBI Taxonomy" id="1034807"/>
    <lineage>
        <taxon>Bacteria</taxon>
        <taxon>Pseudomonadati</taxon>
        <taxon>Bacteroidota</taxon>
        <taxon>Flavobacteriia</taxon>
        <taxon>Flavobacteriales</taxon>
        <taxon>Flavobacteriaceae</taxon>
        <taxon>Flavobacterium</taxon>
    </lineage>
</organism>
<dbReference type="Proteomes" id="UP000009186">
    <property type="component" value="Chromosome"/>
</dbReference>
<dbReference type="InterPro" id="IPR044934">
    <property type="entry name" value="Streptopain_sf"/>
</dbReference>
<dbReference type="InterPro" id="IPR038765">
    <property type="entry name" value="Papain-like_cys_pep_sf"/>
</dbReference>
<dbReference type="SUPFAM" id="SSF54001">
    <property type="entry name" value="Cysteine proteinases"/>
    <property type="match status" value="1"/>
</dbReference>
<dbReference type="Gene3D" id="3.90.70.50">
    <property type="entry name" value="Peptidase C10, streptopain"/>
    <property type="match status" value="1"/>
</dbReference>
<dbReference type="EMBL" id="FQ859183">
    <property type="protein sequence ID" value="CCB68829.1"/>
    <property type="molecule type" value="Genomic_DNA"/>
</dbReference>
<accession>G2Z740</accession>
<keyword evidence="2" id="KW-1185">Reference proteome</keyword>
<gene>
    <name evidence="1" type="ordered locus">FBFL15_0721</name>
</gene>
<sequence length="43" mass="4894">MLALYMNWGWSGIYNGLYAFNNFNPSTYTINYKSGAVVGIRKP</sequence>
<evidence type="ECO:0000313" key="1">
    <source>
        <dbReference type="EMBL" id="CCB68829.1"/>
    </source>
</evidence>
<dbReference type="RefSeq" id="WP_014083308.1">
    <property type="nucleotide sequence ID" value="NC_016001.1"/>
</dbReference>
<proteinExistence type="predicted"/>
<protein>
    <submittedName>
        <fullName evidence="1">Uncharacterized protein</fullName>
    </submittedName>
</protein>
<dbReference type="AlphaFoldDB" id="G2Z740"/>